<dbReference type="PROSITE" id="PS50943">
    <property type="entry name" value="HTH_CROC1"/>
    <property type="match status" value="1"/>
</dbReference>
<dbReference type="Proteomes" id="UP000035709">
    <property type="component" value="Chromosome"/>
</dbReference>
<dbReference type="RefSeq" id="WP_060459278.1">
    <property type="nucleotide sequence ID" value="NZ_AP014808.1"/>
</dbReference>
<dbReference type="EMBL" id="AP014808">
    <property type="protein sequence ID" value="BAQ56891.1"/>
    <property type="molecule type" value="Genomic_DNA"/>
</dbReference>
<evidence type="ECO:0000313" key="2">
    <source>
        <dbReference type="EMBL" id="BAQ56891.1"/>
    </source>
</evidence>
<dbReference type="STRING" id="1600.LBAT_0502"/>
<protein>
    <submittedName>
        <fullName evidence="2">Phage repressor</fullName>
    </submittedName>
</protein>
<dbReference type="Pfam" id="PF01381">
    <property type="entry name" value="HTH_3"/>
    <property type="match status" value="1"/>
</dbReference>
<dbReference type="InterPro" id="IPR010982">
    <property type="entry name" value="Lambda_DNA-bd_dom_sf"/>
</dbReference>
<dbReference type="PATRIC" id="fig|1600.4.peg.512"/>
<dbReference type="GO" id="GO:0003677">
    <property type="term" value="F:DNA binding"/>
    <property type="evidence" value="ECO:0007669"/>
    <property type="project" value="InterPro"/>
</dbReference>
<dbReference type="SMART" id="SM00530">
    <property type="entry name" value="HTH_XRE"/>
    <property type="match status" value="1"/>
</dbReference>
<organism evidence="2 3">
    <name type="scientific">Lactobacillus acetotolerans</name>
    <dbReference type="NCBI Taxonomy" id="1600"/>
    <lineage>
        <taxon>Bacteria</taxon>
        <taxon>Bacillati</taxon>
        <taxon>Bacillota</taxon>
        <taxon>Bacilli</taxon>
        <taxon>Lactobacillales</taxon>
        <taxon>Lactobacillaceae</taxon>
        <taxon>Lactobacillus</taxon>
    </lineage>
</organism>
<keyword evidence="3" id="KW-1185">Reference proteome</keyword>
<name>A0A0D6A2C6_9LACO</name>
<dbReference type="KEGG" id="lae:LBAT_0502"/>
<dbReference type="AlphaFoldDB" id="A0A0D6A2C6"/>
<dbReference type="OrthoDB" id="2328775at2"/>
<feature type="domain" description="HTH cro/C1-type" evidence="1">
    <location>
        <begin position="6"/>
        <end position="58"/>
    </location>
</feature>
<reference evidence="2 3" key="1">
    <citation type="submission" date="2015-03" db="EMBL/GenBank/DDBJ databases">
        <title>Complete genome sequence of Lactobacillus acetotolerans NBRC 13120.</title>
        <authorList>
            <person name="Toh H."/>
            <person name="Morita H."/>
            <person name="Fujita N."/>
        </authorList>
    </citation>
    <scope>NUCLEOTIDE SEQUENCE [LARGE SCALE GENOMIC DNA]</scope>
    <source>
        <strain evidence="2 3">NBRC 13120</strain>
    </source>
</reference>
<proteinExistence type="predicted"/>
<sequence length="114" mass="13048">MLLERIKERAKQFGLSLSDVAEKTGISPNTVYSWRVKTPRSDKLKQVAELLHTTTDYLNGLTDDPDIPGKPEKHELTWQDLDMPYGGEIPDDLKGMYKALAEQYVKDHPESFKK</sequence>
<accession>A0A0D6A2C6</accession>
<evidence type="ECO:0000259" key="1">
    <source>
        <dbReference type="PROSITE" id="PS50943"/>
    </source>
</evidence>
<gene>
    <name evidence="2" type="ORF">LBAT_0502</name>
</gene>
<dbReference type="InterPro" id="IPR001387">
    <property type="entry name" value="Cro/C1-type_HTH"/>
</dbReference>
<evidence type="ECO:0000313" key="3">
    <source>
        <dbReference type="Proteomes" id="UP000035709"/>
    </source>
</evidence>
<dbReference type="CDD" id="cd00093">
    <property type="entry name" value="HTH_XRE"/>
    <property type="match status" value="1"/>
</dbReference>
<dbReference type="SUPFAM" id="SSF47413">
    <property type="entry name" value="lambda repressor-like DNA-binding domains"/>
    <property type="match status" value="1"/>
</dbReference>
<dbReference type="Gene3D" id="1.10.260.40">
    <property type="entry name" value="lambda repressor-like DNA-binding domains"/>
    <property type="match status" value="1"/>
</dbReference>